<sequence>MKIIDESVSMQDKEARARKQEAALVLEFRHIRTQFPLQLLYPDENVEETEEYKTLMAIKDEDLFREQLDHCLMSCLQRKIVELARPPSPPPSPTFTCFPQLPTELRLKIWEYALEPHGRERVHCIDISDSNKNNWGKIMTGPDPDSKLTFVSNQPIHGAVYACHESRNLYLSLTGAEFSPALRTYINFDTDIIYVPNLEITPLTIWSFLFGDAGCSKDIQRLAMPKSLYCELPSRTEGEHFSTHHVRLRGQMPKWRETLIVFEDDSFEEIWGAQEGRFVDLTARQKRKKAERGYARQYTQTLNNMVEAVGGLKPMDYRFVVYKP</sequence>
<dbReference type="EMBL" id="FJOG01000008">
    <property type="protein sequence ID" value="CZR56652.1"/>
    <property type="molecule type" value="Genomic_DNA"/>
</dbReference>
<keyword evidence="3" id="KW-1185">Reference proteome</keyword>
<name>A0A1L7WV48_9HELO</name>
<organism evidence="2 3">
    <name type="scientific">Phialocephala subalpina</name>
    <dbReference type="NCBI Taxonomy" id="576137"/>
    <lineage>
        <taxon>Eukaryota</taxon>
        <taxon>Fungi</taxon>
        <taxon>Dikarya</taxon>
        <taxon>Ascomycota</taxon>
        <taxon>Pezizomycotina</taxon>
        <taxon>Leotiomycetes</taxon>
        <taxon>Helotiales</taxon>
        <taxon>Mollisiaceae</taxon>
        <taxon>Phialocephala</taxon>
        <taxon>Phialocephala fortinii species complex</taxon>
    </lineage>
</organism>
<dbReference type="Pfam" id="PF20150">
    <property type="entry name" value="2EXR"/>
    <property type="match status" value="1"/>
</dbReference>
<reference evidence="2 3" key="1">
    <citation type="submission" date="2016-03" db="EMBL/GenBank/DDBJ databases">
        <authorList>
            <person name="Ploux O."/>
        </authorList>
    </citation>
    <scope>NUCLEOTIDE SEQUENCE [LARGE SCALE GENOMIC DNA]</scope>
    <source>
        <strain evidence="2 3">UAMH 11012</strain>
    </source>
</reference>
<dbReference type="AlphaFoldDB" id="A0A1L7WV48"/>
<protein>
    <recommendedName>
        <fullName evidence="1">2EXR domain-containing protein</fullName>
    </recommendedName>
</protein>
<dbReference type="PANTHER" id="PTHR35910">
    <property type="entry name" value="2EXR DOMAIN-CONTAINING PROTEIN"/>
    <property type="match status" value="1"/>
</dbReference>
<dbReference type="InterPro" id="IPR045518">
    <property type="entry name" value="2EXR"/>
</dbReference>
<gene>
    <name evidence="2" type="ORF">PAC_06541</name>
</gene>
<dbReference type="OrthoDB" id="3473305at2759"/>
<proteinExistence type="predicted"/>
<evidence type="ECO:0000313" key="2">
    <source>
        <dbReference type="EMBL" id="CZR56652.1"/>
    </source>
</evidence>
<dbReference type="Proteomes" id="UP000184330">
    <property type="component" value="Unassembled WGS sequence"/>
</dbReference>
<evidence type="ECO:0000259" key="1">
    <source>
        <dbReference type="Pfam" id="PF20150"/>
    </source>
</evidence>
<accession>A0A1L7WV48</accession>
<feature type="domain" description="2EXR" evidence="1">
    <location>
        <begin position="95"/>
        <end position="193"/>
    </location>
</feature>
<evidence type="ECO:0000313" key="3">
    <source>
        <dbReference type="Proteomes" id="UP000184330"/>
    </source>
</evidence>
<dbReference type="PANTHER" id="PTHR35910:SF1">
    <property type="entry name" value="2EXR DOMAIN-CONTAINING PROTEIN"/>
    <property type="match status" value="1"/>
</dbReference>